<dbReference type="EMBL" id="CP040818">
    <property type="protein sequence ID" value="QDL92119.1"/>
    <property type="molecule type" value="Genomic_DNA"/>
</dbReference>
<dbReference type="NCBIfam" id="NF008022">
    <property type="entry name" value="PRK10752.1"/>
    <property type="match status" value="1"/>
</dbReference>
<sequence length="351" mass="37814">MTCSRRTLLAGAALSLAFTGLAPALAPSFGSALGAAGAQSTLLNVSYDPTREFYQAFNAAFAAHWQQETGEDVTVRMSHGGSGKQARAVIEGLEADVVTLALSADIDQIVEMTGRIAPDWQSRLPHASAPYTSTIVFLVRKGNPKGIKDWDDLLADGVEVITPNPKTSGGARWNYLAAWIHALKAPGGTEDSARKFVSALYRHVPVLDTGARGATTTFVQRGIGDVLLAWENEAYLSLEELGPDAFEIVVPTVSVLAEPPVALVDRNVDAKGTRKLAEAYLEYLYSAEGQSLAAKNFYRPAEPDLADPADMARFPELERVKVEDVFGSWKQIQEVHFADGGIFDKIYAEGN</sequence>
<comment type="subcellular location">
    <subcellularLocation>
        <location evidence="1">Periplasm</location>
    </subcellularLocation>
</comment>
<dbReference type="InterPro" id="IPR034408">
    <property type="entry name" value="Sulphate/thiosulphate_BS"/>
</dbReference>
<organism evidence="7 8">
    <name type="scientific">Paroceanicella profunda</name>
    <dbReference type="NCBI Taxonomy" id="2579971"/>
    <lineage>
        <taxon>Bacteria</taxon>
        <taxon>Pseudomonadati</taxon>
        <taxon>Pseudomonadota</taxon>
        <taxon>Alphaproteobacteria</taxon>
        <taxon>Rhodobacterales</taxon>
        <taxon>Paracoccaceae</taxon>
        <taxon>Paroceanicella</taxon>
    </lineage>
</organism>
<evidence type="ECO:0000256" key="3">
    <source>
        <dbReference type="ARBA" id="ARBA00022448"/>
    </source>
</evidence>
<dbReference type="KEGG" id="ppru:FDP22_10260"/>
<accession>A0A5B8FZD7</accession>
<evidence type="ECO:0000256" key="5">
    <source>
        <dbReference type="ARBA" id="ARBA00022764"/>
    </source>
</evidence>
<dbReference type="GO" id="GO:1902358">
    <property type="term" value="P:sulfate transmembrane transport"/>
    <property type="evidence" value="ECO:0007669"/>
    <property type="project" value="InterPro"/>
</dbReference>
<dbReference type="GO" id="GO:0042597">
    <property type="term" value="C:periplasmic space"/>
    <property type="evidence" value="ECO:0007669"/>
    <property type="project" value="UniProtKB-SubCell"/>
</dbReference>
<dbReference type="RefSeq" id="WP_138572636.1">
    <property type="nucleotide sequence ID" value="NZ_CP040818.1"/>
</dbReference>
<gene>
    <name evidence="7" type="ORF">FDP22_10260</name>
</gene>
<dbReference type="SUPFAM" id="SSF53850">
    <property type="entry name" value="Periplasmic binding protein-like II"/>
    <property type="match status" value="1"/>
</dbReference>
<dbReference type="NCBIfam" id="NF008106">
    <property type="entry name" value="PRK10852.1"/>
    <property type="match status" value="1"/>
</dbReference>
<keyword evidence="4 6" id="KW-0732">Signal</keyword>
<keyword evidence="8" id="KW-1185">Reference proteome</keyword>
<keyword evidence="5" id="KW-0574">Periplasm</keyword>
<evidence type="ECO:0000256" key="4">
    <source>
        <dbReference type="ARBA" id="ARBA00022729"/>
    </source>
</evidence>
<feature type="signal peptide" evidence="6">
    <location>
        <begin position="1"/>
        <end position="24"/>
    </location>
</feature>
<dbReference type="PANTHER" id="PTHR30368:SF2">
    <property type="entry name" value="SULFATE-BINDING PROTEIN"/>
    <property type="match status" value="1"/>
</dbReference>
<dbReference type="Gene3D" id="3.40.190.10">
    <property type="entry name" value="Periplasmic binding protein-like II"/>
    <property type="match status" value="2"/>
</dbReference>
<evidence type="ECO:0000313" key="7">
    <source>
        <dbReference type="EMBL" id="QDL92119.1"/>
    </source>
</evidence>
<evidence type="ECO:0000256" key="1">
    <source>
        <dbReference type="ARBA" id="ARBA00004418"/>
    </source>
</evidence>
<evidence type="ECO:0000313" key="8">
    <source>
        <dbReference type="Proteomes" id="UP000305888"/>
    </source>
</evidence>
<feature type="chain" id="PRO_5022867081" evidence="6">
    <location>
        <begin position="25"/>
        <end position="351"/>
    </location>
</feature>
<dbReference type="NCBIfam" id="TIGR00971">
    <property type="entry name" value="3a0106s03"/>
    <property type="match status" value="1"/>
</dbReference>
<dbReference type="OrthoDB" id="9802127at2"/>
<dbReference type="InterPro" id="IPR005669">
    <property type="entry name" value="Thiosulph/SO4-bd"/>
</dbReference>
<comment type="similarity">
    <text evidence="2">Belongs to the prokaryotic sulfate-binding protein family.</text>
</comment>
<reference evidence="7 8" key="1">
    <citation type="submission" date="2019-06" db="EMBL/GenBank/DDBJ databases">
        <title>Genome sequence of Rhodobacteraceae bacterium D4M1.</title>
        <authorList>
            <person name="Cao J."/>
        </authorList>
    </citation>
    <scope>NUCLEOTIDE SEQUENCE [LARGE SCALE GENOMIC DNA]</scope>
    <source>
        <strain evidence="7 8">D4M1</strain>
    </source>
</reference>
<name>A0A5B8FZD7_9RHOB</name>
<dbReference type="AlphaFoldDB" id="A0A5B8FZD7"/>
<protein>
    <submittedName>
        <fullName evidence="7">Sulfate ABC transporter substrate-binding protein</fullName>
    </submittedName>
</protein>
<evidence type="ECO:0000256" key="6">
    <source>
        <dbReference type="SAM" id="SignalP"/>
    </source>
</evidence>
<dbReference type="PROSITE" id="PS51318">
    <property type="entry name" value="TAT"/>
    <property type="match status" value="1"/>
</dbReference>
<dbReference type="CDD" id="cd01005">
    <property type="entry name" value="PBP2_CysP"/>
    <property type="match status" value="1"/>
</dbReference>
<dbReference type="InterPro" id="IPR006311">
    <property type="entry name" value="TAT_signal"/>
</dbReference>
<dbReference type="GO" id="GO:1901681">
    <property type="term" value="F:sulfur compound binding"/>
    <property type="evidence" value="ECO:0007669"/>
    <property type="project" value="InterPro"/>
</dbReference>
<evidence type="ECO:0000256" key="2">
    <source>
        <dbReference type="ARBA" id="ARBA00006099"/>
    </source>
</evidence>
<dbReference type="GO" id="GO:0140104">
    <property type="term" value="F:molecular carrier activity"/>
    <property type="evidence" value="ECO:0007669"/>
    <property type="project" value="InterPro"/>
</dbReference>
<dbReference type="PROSITE" id="PS00757">
    <property type="entry name" value="PROK_SULFATE_BIND_2"/>
    <property type="match status" value="1"/>
</dbReference>
<proteinExistence type="inferred from homology"/>
<dbReference type="Proteomes" id="UP000305888">
    <property type="component" value="Chromosome"/>
</dbReference>
<keyword evidence="3" id="KW-0813">Transport</keyword>
<dbReference type="PANTHER" id="PTHR30368">
    <property type="entry name" value="SULFATE-BINDING PROTEIN"/>
    <property type="match status" value="1"/>
</dbReference>
<dbReference type="Pfam" id="PF13531">
    <property type="entry name" value="SBP_bac_11"/>
    <property type="match status" value="1"/>
</dbReference>